<name>A0ABN0WZA3_9ACTN</name>
<reference evidence="1 2" key="1">
    <citation type="journal article" date="2019" name="Int. J. Syst. Evol. Microbiol.">
        <title>The Global Catalogue of Microorganisms (GCM) 10K type strain sequencing project: providing services to taxonomists for standard genome sequencing and annotation.</title>
        <authorList>
            <consortium name="The Broad Institute Genomics Platform"/>
            <consortium name="The Broad Institute Genome Sequencing Center for Infectious Disease"/>
            <person name="Wu L."/>
            <person name="Ma J."/>
        </authorList>
    </citation>
    <scope>NUCLEOTIDE SEQUENCE [LARGE SCALE GENOMIC DNA]</scope>
    <source>
        <strain evidence="1 2">JCM 3146</strain>
    </source>
</reference>
<gene>
    <name evidence="1" type="ORF">GCM10010151_45870</name>
</gene>
<comment type="caution">
    <text evidence="1">The sequence shown here is derived from an EMBL/GenBank/DDBJ whole genome shotgun (WGS) entry which is preliminary data.</text>
</comment>
<sequence>MRPRVIYIGGFSRSGTTLLQRLLEQLPGVVSLGEVCNLWDSALKYDDLCTCGESISRCRFWGEVAERAFGGWDAIDLHEVRRLRLLTDRARHLPELLGNTRSGRLQATATAYSSYYARIYAAALEVSGAEVVVDSSKRASLACCLSRSAAIDLRLVHIIRDSRGVAYSCTKKISRVDSVHGADLGTALPVVTSLNWVVHNVALEILGRRGLPTHRLTYEGFVDEPVRSFRELVSFAGLSADVDTTAFLSDDHVVLGTGHSIGGNPMRAQTGRVSLRLDDAWRARLPRADRLAVSALTYPLLRRYSRLPG</sequence>
<dbReference type="Pfam" id="PF13469">
    <property type="entry name" value="Sulfotransfer_3"/>
    <property type="match status" value="1"/>
</dbReference>
<dbReference type="RefSeq" id="WP_252806597.1">
    <property type="nucleotide sequence ID" value="NZ_BAAABM010000045.1"/>
</dbReference>
<dbReference type="InterPro" id="IPR027417">
    <property type="entry name" value="P-loop_NTPase"/>
</dbReference>
<keyword evidence="2" id="KW-1185">Reference proteome</keyword>
<dbReference type="Proteomes" id="UP001501822">
    <property type="component" value="Unassembled WGS sequence"/>
</dbReference>
<dbReference type="SUPFAM" id="SSF52540">
    <property type="entry name" value="P-loop containing nucleoside triphosphate hydrolases"/>
    <property type="match status" value="1"/>
</dbReference>
<accession>A0ABN0WZA3</accession>
<dbReference type="Gene3D" id="3.40.50.300">
    <property type="entry name" value="P-loop containing nucleotide triphosphate hydrolases"/>
    <property type="match status" value="1"/>
</dbReference>
<dbReference type="EMBL" id="BAAABM010000045">
    <property type="protein sequence ID" value="GAA0351059.1"/>
    <property type="molecule type" value="Genomic_DNA"/>
</dbReference>
<organism evidence="1 2">
    <name type="scientific">Actinoallomurus spadix</name>
    <dbReference type="NCBI Taxonomy" id="79912"/>
    <lineage>
        <taxon>Bacteria</taxon>
        <taxon>Bacillati</taxon>
        <taxon>Actinomycetota</taxon>
        <taxon>Actinomycetes</taxon>
        <taxon>Streptosporangiales</taxon>
        <taxon>Thermomonosporaceae</taxon>
        <taxon>Actinoallomurus</taxon>
    </lineage>
</organism>
<proteinExistence type="predicted"/>
<evidence type="ECO:0000313" key="1">
    <source>
        <dbReference type="EMBL" id="GAA0351059.1"/>
    </source>
</evidence>
<protein>
    <submittedName>
        <fullName evidence="1">Sulfotransferase</fullName>
    </submittedName>
</protein>
<evidence type="ECO:0000313" key="2">
    <source>
        <dbReference type="Proteomes" id="UP001501822"/>
    </source>
</evidence>